<proteinExistence type="predicted"/>
<evidence type="ECO:0000313" key="2">
    <source>
        <dbReference type="Proteomes" id="UP001165460"/>
    </source>
</evidence>
<evidence type="ECO:0000313" key="1">
    <source>
        <dbReference type="EMBL" id="MCJ0742647.1"/>
    </source>
</evidence>
<gene>
    <name evidence="1" type="ORF">MMF97_07990</name>
</gene>
<accession>A0ABS9ZWI3</accession>
<evidence type="ECO:0008006" key="3">
    <source>
        <dbReference type="Google" id="ProtNLM"/>
    </source>
</evidence>
<comment type="caution">
    <text evidence="1">The sequence shown here is derived from an EMBL/GenBank/DDBJ whole genome shotgun (WGS) entry which is preliminary data.</text>
</comment>
<dbReference type="Proteomes" id="UP001165460">
    <property type="component" value="Unassembled WGS sequence"/>
</dbReference>
<organism evidence="1 2">
    <name type="scientific">Pedobacter montanisoli</name>
    <dbReference type="NCBI Taxonomy" id="2923277"/>
    <lineage>
        <taxon>Bacteria</taxon>
        <taxon>Pseudomonadati</taxon>
        <taxon>Bacteroidota</taxon>
        <taxon>Sphingobacteriia</taxon>
        <taxon>Sphingobacteriales</taxon>
        <taxon>Sphingobacteriaceae</taxon>
        <taxon>Pedobacter</taxon>
    </lineage>
</organism>
<dbReference type="RefSeq" id="WP_243361306.1">
    <property type="nucleotide sequence ID" value="NZ_JALGBH010000002.1"/>
</dbReference>
<dbReference type="PROSITE" id="PS51257">
    <property type="entry name" value="PROKAR_LIPOPROTEIN"/>
    <property type="match status" value="1"/>
</dbReference>
<keyword evidence="2" id="KW-1185">Reference proteome</keyword>
<sequence>MYKLRYFLLCVVLLGFGCKREKLDDQQFVQKYLTGKWSTPFYVKIDLKNGDTVKKDTVKFKSADTVFFTSSQKFVKHNDSIGFQIDAAGENIAFMTNPDSTWYIPYVRSTYFKLIYSRKVVSGTDTFYYKIEQQFNK</sequence>
<reference evidence="1" key="1">
    <citation type="submission" date="2022-03" db="EMBL/GenBank/DDBJ databases">
        <authorList>
            <person name="Woo C.Y."/>
        </authorList>
    </citation>
    <scope>NUCLEOTIDE SEQUENCE</scope>
    <source>
        <strain evidence="1">CYS-01</strain>
    </source>
</reference>
<name>A0ABS9ZWI3_9SPHI</name>
<dbReference type="EMBL" id="JALGBH010000002">
    <property type="protein sequence ID" value="MCJ0742647.1"/>
    <property type="molecule type" value="Genomic_DNA"/>
</dbReference>
<protein>
    <recommendedName>
        <fullName evidence="3">DUF5004 domain-containing protein</fullName>
    </recommendedName>
</protein>